<dbReference type="RefSeq" id="WP_070792571.1">
    <property type="nucleotide sequence ID" value="NZ_MKIR01000022.1"/>
</dbReference>
<keyword evidence="2" id="KW-0472">Membrane</keyword>
<dbReference type="SMART" id="SM00530">
    <property type="entry name" value="HTH_XRE"/>
    <property type="match status" value="1"/>
</dbReference>
<dbReference type="STRING" id="1859473.BG261_04720"/>
<dbReference type="SUPFAM" id="SSF47413">
    <property type="entry name" value="lambda repressor-like DNA-binding domains"/>
    <property type="match status" value="1"/>
</dbReference>
<dbReference type="CDD" id="cd00093">
    <property type="entry name" value="HTH_XRE"/>
    <property type="match status" value="1"/>
</dbReference>
<keyword evidence="2" id="KW-0812">Transmembrane</keyword>
<dbReference type="Pfam" id="PF01381">
    <property type="entry name" value="HTH_3"/>
    <property type="match status" value="1"/>
</dbReference>
<accession>A0A1E8GL63</accession>
<dbReference type="PROSITE" id="PS50943">
    <property type="entry name" value="HTH_CROC1"/>
    <property type="match status" value="1"/>
</dbReference>
<dbReference type="Proteomes" id="UP000178622">
    <property type="component" value="Unassembled WGS sequence"/>
</dbReference>
<dbReference type="GO" id="GO:0003677">
    <property type="term" value="F:DNA binding"/>
    <property type="evidence" value="ECO:0007669"/>
    <property type="project" value="UniProtKB-KW"/>
</dbReference>
<keyword evidence="2" id="KW-1133">Transmembrane helix</keyword>
<evidence type="ECO:0000256" key="2">
    <source>
        <dbReference type="SAM" id="Phobius"/>
    </source>
</evidence>
<dbReference type="OrthoDB" id="9805856at2"/>
<protein>
    <recommendedName>
        <fullName evidence="3">HTH cro/C1-type domain-containing protein</fullName>
    </recommendedName>
</protein>
<sequence>MDIGDKIKQNRLQKDLTQDELAKVLNVSRSTVSSWEVGRNYPDLETLVAISDYFSLSLDKLIREDAEMVKSERKKLKYGKFFKWATLILSILLIAYIGMNFRAKYTNDKMKNTLIKNGWSQGAVDPINGGSNWSLYEGEYNYQIYFIPETTHQNIVEKKNKLTSVTSSGSGDGLVIIMSDGIRTNGYSLIIHTKDDTEFIIIVDENGNAIPEQIMDVVPLHYRSEIEEFIKQNKEKIQKVISKTIEKQNQVLDNL</sequence>
<dbReference type="Gene3D" id="1.10.260.40">
    <property type="entry name" value="lambda repressor-like DNA-binding domains"/>
    <property type="match status" value="1"/>
</dbReference>
<gene>
    <name evidence="4" type="ORF">BG261_04720</name>
</gene>
<reference evidence="5" key="1">
    <citation type="submission" date="2016-09" db="EMBL/GenBank/DDBJ databases">
        <title>Draft genome sequence of a novel species of the family Streptococcaceae isolated from flowers.</title>
        <authorList>
            <person name="Chuah L.-O."/>
            <person name="Yap K.-P."/>
            <person name="Thong K.L."/>
            <person name="Liong M.T."/>
            <person name="Ahmad R."/>
            <person name="Rusul G."/>
        </authorList>
    </citation>
    <scope>NUCLEOTIDE SEQUENCE [LARGE SCALE GENOMIC DNA]</scope>
    <source>
        <strain evidence="5">DF1</strain>
    </source>
</reference>
<evidence type="ECO:0000313" key="5">
    <source>
        <dbReference type="Proteomes" id="UP000178622"/>
    </source>
</evidence>
<keyword evidence="1" id="KW-0238">DNA-binding</keyword>
<evidence type="ECO:0000256" key="1">
    <source>
        <dbReference type="ARBA" id="ARBA00023125"/>
    </source>
</evidence>
<feature type="transmembrane region" description="Helical" evidence="2">
    <location>
        <begin position="81"/>
        <end position="99"/>
    </location>
</feature>
<keyword evidence="5" id="KW-1185">Reference proteome</keyword>
<comment type="caution">
    <text evidence="4">The sequence shown here is derived from an EMBL/GenBank/DDBJ whole genome shotgun (WGS) entry which is preliminary data.</text>
</comment>
<dbReference type="InterPro" id="IPR001387">
    <property type="entry name" value="Cro/C1-type_HTH"/>
</dbReference>
<dbReference type="EMBL" id="MKIR01000022">
    <property type="protein sequence ID" value="OFI48969.1"/>
    <property type="molecule type" value="Genomic_DNA"/>
</dbReference>
<proteinExistence type="predicted"/>
<organism evidence="4 5">
    <name type="scientific">Floricoccus tropicus</name>
    <dbReference type="NCBI Taxonomy" id="1859473"/>
    <lineage>
        <taxon>Bacteria</taxon>
        <taxon>Bacillati</taxon>
        <taxon>Bacillota</taxon>
        <taxon>Bacilli</taxon>
        <taxon>Lactobacillales</taxon>
        <taxon>Streptococcaceae</taxon>
        <taxon>Floricoccus</taxon>
    </lineage>
</organism>
<evidence type="ECO:0000259" key="3">
    <source>
        <dbReference type="PROSITE" id="PS50943"/>
    </source>
</evidence>
<dbReference type="PANTHER" id="PTHR46558:SF11">
    <property type="entry name" value="HTH-TYPE TRANSCRIPTIONAL REGULATOR XRE"/>
    <property type="match status" value="1"/>
</dbReference>
<dbReference type="PANTHER" id="PTHR46558">
    <property type="entry name" value="TRACRIPTIONAL REGULATORY PROTEIN-RELATED-RELATED"/>
    <property type="match status" value="1"/>
</dbReference>
<evidence type="ECO:0000313" key="4">
    <source>
        <dbReference type="EMBL" id="OFI48969.1"/>
    </source>
</evidence>
<name>A0A1E8GL63_9LACT</name>
<dbReference type="InterPro" id="IPR010982">
    <property type="entry name" value="Lambda_DNA-bd_dom_sf"/>
</dbReference>
<feature type="domain" description="HTH cro/C1-type" evidence="3">
    <location>
        <begin position="7"/>
        <end position="61"/>
    </location>
</feature>
<dbReference type="AlphaFoldDB" id="A0A1E8GL63"/>